<keyword evidence="9 11" id="KW-0443">Lipid metabolism</keyword>
<evidence type="ECO:0000256" key="3">
    <source>
        <dbReference type="ARBA" id="ARBA00012687"/>
    </source>
</evidence>
<dbReference type="RefSeq" id="WP_203569812.1">
    <property type="nucleotide sequence ID" value="NZ_WOFE01000001.1"/>
</dbReference>
<evidence type="ECO:0000256" key="5">
    <source>
        <dbReference type="ARBA" id="ARBA00022516"/>
    </source>
</evidence>
<evidence type="ECO:0000256" key="10">
    <source>
        <dbReference type="ARBA" id="ARBA00048975"/>
    </source>
</evidence>
<keyword evidence="6 11" id="KW-0441">Lipid A biosynthesis</keyword>
<accession>A0ABS2CAN1</accession>
<gene>
    <name evidence="11 12" type="primary">lpxB</name>
    <name evidence="12" type="ORF">GM173_02870</name>
</gene>
<evidence type="ECO:0000313" key="12">
    <source>
        <dbReference type="EMBL" id="MBM5570518.1"/>
    </source>
</evidence>
<dbReference type="Pfam" id="PF02684">
    <property type="entry name" value="LpxB"/>
    <property type="match status" value="1"/>
</dbReference>
<dbReference type="NCBIfam" id="TIGR00215">
    <property type="entry name" value="lpxB"/>
    <property type="match status" value="1"/>
</dbReference>
<evidence type="ECO:0000256" key="6">
    <source>
        <dbReference type="ARBA" id="ARBA00022556"/>
    </source>
</evidence>
<evidence type="ECO:0000256" key="9">
    <source>
        <dbReference type="ARBA" id="ARBA00023098"/>
    </source>
</evidence>
<evidence type="ECO:0000256" key="11">
    <source>
        <dbReference type="HAMAP-Rule" id="MF_00392"/>
    </source>
</evidence>
<evidence type="ECO:0000256" key="2">
    <source>
        <dbReference type="ARBA" id="ARBA00007868"/>
    </source>
</evidence>
<dbReference type="EC" id="2.4.1.182" evidence="3 11"/>
<proteinExistence type="inferred from homology"/>
<comment type="caution">
    <text evidence="12">The sequence shown here is derived from an EMBL/GenBank/DDBJ whole genome shotgun (WGS) entry which is preliminary data.</text>
</comment>
<dbReference type="InterPro" id="IPR003835">
    <property type="entry name" value="Glyco_trans_19"/>
</dbReference>
<evidence type="ECO:0000256" key="8">
    <source>
        <dbReference type="ARBA" id="ARBA00022679"/>
    </source>
</evidence>
<name>A0ABS2CAN1_9NEIS</name>
<evidence type="ECO:0000256" key="7">
    <source>
        <dbReference type="ARBA" id="ARBA00022676"/>
    </source>
</evidence>
<dbReference type="EMBL" id="WOFE01000001">
    <property type="protein sequence ID" value="MBM5570518.1"/>
    <property type="molecule type" value="Genomic_DNA"/>
</dbReference>
<comment type="similarity">
    <text evidence="2 11">Belongs to the LpxB family.</text>
</comment>
<comment type="pathway">
    <text evidence="11">Bacterial outer membrane biogenesis; LPS lipid A biosynthesis.</text>
</comment>
<organism evidence="12 13">
    <name type="scientific">Deefgea chitinilytica</name>
    <dbReference type="NCBI Taxonomy" id="570276"/>
    <lineage>
        <taxon>Bacteria</taxon>
        <taxon>Pseudomonadati</taxon>
        <taxon>Pseudomonadota</taxon>
        <taxon>Betaproteobacteria</taxon>
        <taxon>Neisseriales</taxon>
        <taxon>Chitinibacteraceae</taxon>
        <taxon>Deefgea</taxon>
    </lineage>
</organism>
<keyword evidence="7 11" id="KW-0328">Glycosyltransferase</keyword>
<evidence type="ECO:0000313" key="13">
    <source>
        <dbReference type="Proteomes" id="UP001195660"/>
    </source>
</evidence>
<comment type="function">
    <text evidence="1 11">Condensation of UDP-2,3-diacylglucosamine and 2,3-diacylglucosamine-1-phosphate to form lipid A disaccharide, a precursor of lipid A, a phosphorylated glycolipid that anchors the lipopolysaccharide to the outer membrane of the cell.</text>
</comment>
<reference evidence="12 13" key="1">
    <citation type="submission" date="2019-11" db="EMBL/GenBank/DDBJ databases">
        <title>Novel Deefgea species.</title>
        <authorList>
            <person name="Han J.-H."/>
        </authorList>
    </citation>
    <scope>NUCLEOTIDE SEQUENCE [LARGE SCALE GENOMIC DNA]</scope>
    <source>
        <strain evidence="12 13">LMG 24817</strain>
    </source>
</reference>
<dbReference type="PANTHER" id="PTHR30372:SF4">
    <property type="entry name" value="LIPID-A-DISACCHARIDE SYNTHASE, MITOCHONDRIAL-RELATED"/>
    <property type="match status" value="1"/>
</dbReference>
<dbReference type="PANTHER" id="PTHR30372">
    <property type="entry name" value="LIPID-A-DISACCHARIDE SYNTHASE"/>
    <property type="match status" value="1"/>
</dbReference>
<dbReference type="SUPFAM" id="SSF53756">
    <property type="entry name" value="UDP-Glycosyltransferase/glycogen phosphorylase"/>
    <property type="match status" value="1"/>
</dbReference>
<dbReference type="GO" id="GO:0008915">
    <property type="term" value="F:lipid-A-disaccharide synthase activity"/>
    <property type="evidence" value="ECO:0007669"/>
    <property type="project" value="UniProtKB-EC"/>
</dbReference>
<dbReference type="Proteomes" id="UP001195660">
    <property type="component" value="Unassembled WGS sequence"/>
</dbReference>
<dbReference type="HAMAP" id="MF_00392">
    <property type="entry name" value="LpxB"/>
    <property type="match status" value="1"/>
</dbReference>
<evidence type="ECO:0000256" key="4">
    <source>
        <dbReference type="ARBA" id="ARBA00020902"/>
    </source>
</evidence>
<comment type="catalytic activity">
    <reaction evidence="10 11">
        <text>a lipid X + a UDP-2-N,3-O-bis[(3R)-3-hydroxyacyl]-alpha-D-glucosamine = a lipid A disaccharide + UDP + H(+)</text>
        <dbReference type="Rhea" id="RHEA:67828"/>
        <dbReference type="ChEBI" id="CHEBI:15378"/>
        <dbReference type="ChEBI" id="CHEBI:58223"/>
        <dbReference type="ChEBI" id="CHEBI:137748"/>
        <dbReference type="ChEBI" id="CHEBI:176338"/>
        <dbReference type="ChEBI" id="CHEBI:176343"/>
        <dbReference type="EC" id="2.4.1.182"/>
    </reaction>
</comment>
<keyword evidence="8 11" id="KW-0808">Transferase</keyword>
<sequence length="395" mass="43810">MNDQLFIDGHDNGPKIAIIAGEASGDLLGAALIQALLQRFPNAQFSGVAGHKMLAAGARTIEPMETLAVGGIVEVVKHLPKLLKLRKRLVKAISSERPDLLITIDAPDFNIGLAKRIKRIGIPTLHYVSPSIWAWRPERIKQIRKAVSHILLILPFEEKIYQEQGIPATYVGHPLADLMPVTVNQIQVREILNLSSKEVVVAMLPGSRQREVLVMAEIFIKTALLLAQQYSKIVLLIPFISRETRNIFENEIWRLNAQHLNWRLMFGHAHEAMTASDAVLLASGTAALEAMLAKKPVVVAYKISPFTYRMVKRKFLLPYVSLPNIIAGRFIVPEFLQDEATPENLALALSNYLADKALSANLSGVFEEHHRSLQCDGAERAAEAVTKLIKKALVC</sequence>
<dbReference type="CDD" id="cd01635">
    <property type="entry name" value="Glycosyltransferase_GTB-type"/>
    <property type="match status" value="1"/>
</dbReference>
<keyword evidence="13" id="KW-1185">Reference proteome</keyword>
<evidence type="ECO:0000256" key="1">
    <source>
        <dbReference type="ARBA" id="ARBA00002056"/>
    </source>
</evidence>
<keyword evidence="5 11" id="KW-0444">Lipid biosynthesis</keyword>
<protein>
    <recommendedName>
        <fullName evidence="4 11">Lipid-A-disaccharide synthase</fullName>
        <ecNumber evidence="3 11">2.4.1.182</ecNumber>
    </recommendedName>
</protein>